<dbReference type="Pfam" id="PF01327">
    <property type="entry name" value="Pep_deformylase"/>
    <property type="match status" value="1"/>
</dbReference>
<feature type="transmembrane region" description="Helical" evidence="2">
    <location>
        <begin position="180"/>
        <end position="198"/>
    </location>
</feature>
<protein>
    <submittedName>
        <fullName evidence="3">Peptide deformylase</fullName>
    </submittedName>
</protein>
<dbReference type="EMBL" id="CP041165">
    <property type="protein sequence ID" value="QOP40844.1"/>
    <property type="molecule type" value="Genomic_DNA"/>
</dbReference>
<evidence type="ECO:0000313" key="4">
    <source>
        <dbReference type="Proteomes" id="UP000593910"/>
    </source>
</evidence>
<dbReference type="PANTHER" id="PTHR10458:SF22">
    <property type="entry name" value="PEPTIDE DEFORMYLASE"/>
    <property type="match status" value="1"/>
</dbReference>
<evidence type="ECO:0000313" key="3">
    <source>
        <dbReference type="EMBL" id="QOP40844.1"/>
    </source>
</evidence>
<dbReference type="InterPro" id="IPR036821">
    <property type="entry name" value="Peptide_deformylase_sf"/>
</dbReference>
<dbReference type="InterPro" id="IPR023635">
    <property type="entry name" value="Peptide_deformylase"/>
</dbReference>
<dbReference type="Gene3D" id="3.90.45.10">
    <property type="entry name" value="Peptide deformylase"/>
    <property type="match status" value="1"/>
</dbReference>
<proteinExistence type="inferred from homology"/>
<dbReference type="RefSeq" id="WP_193114266.1">
    <property type="nucleotide sequence ID" value="NZ_CP041165.1"/>
</dbReference>
<gene>
    <name evidence="3" type="ORF">FJR03_03455</name>
</gene>
<dbReference type="SUPFAM" id="SSF56420">
    <property type="entry name" value="Peptide deformylase"/>
    <property type="match status" value="1"/>
</dbReference>
<evidence type="ECO:0000256" key="2">
    <source>
        <dbReference type="SAM" id="Phobius"/>
    </source>
</evidence>
<feature type="transmembrane region" description="Helical" evidence="2">
    <location>
        <begin position="210"/>
        <end position="228"/>
    </location>
</feature>
<organism evidence="3 4">
    <name type="scientific">Sulfurimonas marina</name>
    <dbReference type="NCBI Taxonomy" id="2590551"/>
    <lineage>
        <taxon>Bacteria</taxon>
        <taxon>Pseudomonadati</taxon>
        <taxon>Campylobacterota</taxon>
        <taxon>Epsilonproteobacteria</taxon>
        <taxon>Campylobacterales</taxon>
        <taxon>Sulfurimonadaceae</taxon>
        <taxon>Sulfurimonas</taxon>
    </lineage>
</organism>
<reference evidence="3 4" key="1">
    <citation type="submission" date="2019-06" db="EMBL/GenBank/DDBJ databases">
        <title>Sulfurimonas gotlandica sp. nov., a chemoautotrophic and psychrotolerant epsilonproteobacterium isolated from a pelagic redoxcline, and an emended description of the genus Sulfurimonas.</title>
        <authorList>
            <person name="Wang S."/>
            <person name="Jiang L."/>
            <person name="Shao Z."/>
        </authorList>
    </citation>
    <scope>NUCLEOTIDE SEQUENCE [LARGE SCALE GENOMIC DNA]</scope>
    <source>
        <strain evidence="3 4">B2</strain>
    </source>
</reference>
<keyword evidence="2" id="KW-0472">Membrane</keyword>
<dbReference type="GO" id="GO:0042586">
    <property type="term" value="F:peptide deformylase activity"/>
    <property type="evidence" value="ECO:0007669"/>
    <property type="project" value="InterPro"/>
</dbReference>
<dbReference type="AlphaFoldDB" id="A0A7M1ATU8"/>
<sequence length="270" mass="31086">MVKELIKYPTPLSVEYGINVRVFDEKLFSLIDDLKDTINENNLKALSAFQIGSYLNVIVLKNEDGSFLELINPKVIAHSGEVTTQEKTTYYDDLSANVVRHEKISVIYQNRAGENQVLKAEDDLAITLQRKIDYTFGSTFLNKLSKEEKKRFEESLEFGSDIGYENYCPTTFFKDKIIKFINITIALLFFVFLISFFIEDKKILSDVWQYELYTSYFIGIVTLIYIVYGRYEGLKYKTCTSCQIGNILGTAFIAMVKLSAVMTLSYIFVK</sequence>
<accession>A0A7M1ATU8</accession>
<dbReference type="KEGG" id="smax:FJR03_03455"/>
<dbReference type="PRINTS" id="PR01576">
    <property type="entry name" value="PDEFORMYLASE"/>
</dbReference>
<keyword evidence="2" id="KW-0812">Transmembrane</keyword>
<keyword evidence="4" id="KW-1185">Reference proteome</keyword>
<evidence type="ECO:0000256" key="1">
    <source>
        <dbReference type="ARBA" id="ARBA00010759"/>
    </source>
</evidence>
<name>A0A7M1ATU8_9BACT</name>
<dbReference type="Proteomes" id="UP000593910">
    <property type="component" value="Chromosome"/>
</dbReference>
<comment type="similarity">
    <text evidence="1">Belongs to the polypeptide deformylase family.</text>
</comment>
<dbReference type="PANTHER" id="PTHR10458">
    <property type="entry name" value="PEPTIDE DEFORMYLASE"/>
    <property type="match status" value="1"/>
</dbReference>
<feature type="transmembrane region" description="Helical" evidence="2">
    <location>
        <begin position="248"/>
        <end position="269"/>
    </location>
</feature>
<keyword evidence="2" id="KW-1133">Transmembrane helix</keyword>